<keyword evidence="2" id="KW-0732">Signal</keyword>
<feature type="chain" id="PRO_5005325880" evidence="2">
    <location>
        <begin position="18"/>
        <end position="148"/>
    </location>
</feature>
<dbReference type="Proteomes" id="UP000242525">
    <property type="component" value="Unassembled WGS sequence"/>
</dbReference>
<sequence length="148" mass="16128">MCLGIAVILGAIAVLICTRTKIINIVKRNCQCSARTQGSPSNSGNSECDSHDEDKKSTHNLLYESDGNDEKNRTSNDHAKDQGSDSSKLEPASNVWRSQTRDEDFKKFNMNPTLKRAAGNPPIYSDDVTTPGVTSDESTFENDNVSSA</sequence>
<feature type="signal peptide" evidence="2">
    <location>
        <begin position="1"/>
        <end position="17"/>
    </location>
</feature>
<proteinExistence type="predicted"/>
<feature type="compositionally biased region" description="Basic and acidic residues" evidence="1">
    <location>
        <begin position="48"/>
        <end position="57"/>
    </location>
</feature>
<evidence type="ECO:0000256" key="2">
    <source>
        <dbReference type="SAM" id="SignalP"/>
    </source>
</evidence>
<keyword evidence="4" id="KW-1185">Reference proteome</keyword>
<evidence type="ECO:0000313" key="3">
    <source>
        <dbReference type="EMBL" id="CDO55871.1"/>
    </source>
</evidence>
<evidence type="ECO:0000313" key="4">
    <source>
        <dbReference type="Proteomes" id="UP000242525"/>
    </source>
</evidence>
<protein>
    <submittedName>
        <fullName evidence="3">Uncharacterized protein</fullName>
    </submittedName>
</protein>
<name>A0A0J9XEY9_GEOCN</name>
<accession>A0A0J9XEY9</accession>
<feature type="compositionally biased region" description="Polar residues" evidence="1">
    <location>
        <begin position="34"/>
        <end position="47"/>
    </location>
</feature>
<dbReference type="AlphaFoldDB" id="A0A0J9XEY9"/>
<feature type="region of interest" description="Disordered" evidence="1">
    <location>
        <begin position="34"/>
        <end position="148"/>
    </location>
</feature>
<dbReference type="EMBL" id="CCBN010000012">
    <property type="protein sequence ID" value="CDO55871.1"/>
    <property type="molecule type" value="Genomic_DNA"/>
</dbReference>
<feature type="compositionally biased region" description="Polar residues" evidence="1">
    <location>
        <begin position="127"/>
        <end position="148"/>
    </location>
</feature>
<comment type="caution">
    <text evidence="3">The sequence shown here is derived from an EMBL/GenBank/DDBJ whole genome shotgun (WGS) entry which is preliminary data.</text>
</comment>
<organism evidence="3 4">
    <name type="scientific">Geotrichum candidum</name>
    <name type="common">Oospora lactis</name>
    <name type="synonym">Dipodascus geotrichum</name>
    <dbReference type="NCBI Taxonomy" id="1173061"/>
    <lineage>
        <taxon>Eukaryota</taxon>
        <taxon>Fungi</taxon>
        <taxon>Dikarya</taxon>
        <taxon>Ascomycota</taxon>
        <taxon>Saccharomycotina</taxon>
        <taxon>Dipodascomycetes</taxon>
        <taxon>Dipodascales</taxon>
        <taxon>Dipodascaceae</taxon>
        <taxon>Geotrichum</taxon>
    </lineage>
</organism>
<reference evidence="3" key="1">
    <citation type="submission" date="2014-03" db="EMBL/GenBank/DDBJ databases">
        <authorList>
            <person name="Casaregola S."/>
        </authorList>
    </citation>
    <scope>NUCLEOTIDE SEQUENCE [LARGE SCALE GENOMIC DNA]</scope>
    <source>
        <strain evidence="3">CLIB 918</strain>
    </source>
</reference>
<feature type="compositionally biased region" description="Basic and acidic residues" evidence="1">
    <location>
        <begin position="68"/>
        <end position="83"/>
    </location>
</feature>
<gene>
    <name evidence="3" type="ORF">BN980_GECA12s03607g</name>
</gene>
<evidence type="ECO:0000256" key="1">
    <source>
        <dbReference type="SAM" id="MobiDB-lite"/>
    </source>
</evidence>